<sequence>MGDDDHEGAGDEGVLIAMEAIHVMLEGFGCVSDSTTIEETLKRLCRDYGIPKKFPEDVEGSLREKAGVEESTLKELHYLFQVSPLTSSSTWFFYLRCSNKMGFAVPNTKGKDGD</sequence>
<proteinExistence type="predicted"/>
<evidence type="ECO:0000313" key="2">
    <source>
        <dbReference type="Proteomes" id="UP001168877"/>
    </source>
</evidence>
<name>A0AA39RPX0_ACESA</name>
<accession>A0AA39RPX0</accession>
<reference evidence="1" key="2">
    <citation type="submission" date="2023-06" db="EMBL/GenBank/DDBJ databases">
        <authorList>
            <person name="Swenson N.G."/>
            <person name="Wegrzyn J.L."/>
            <person name="Mcevoy S.L."/>
        </authorList>
    </citation>
    <scope>NUCLEOTIDE SEQUENCE</scope>
    <source>
        <strain evidence="1">NS2018</strain>
        <tissue evidence="1">Leaf</tissue>
    </source>
</reference>
<dbReference type="EMBL" id="JAUESC010000386">
    <property type="protein sequence ID" value="KAK0576240.1"/>
    <property type="molecule type" value="Genomic_DNA"/>
</dbReference>
<evidence type="ECO:0000313" key="1">
    <source>
        <dbReference type="EMBL" id="KAK0576240.1"/>
    </source>
</evidence>
<keyword evidence="2" id="KW-1185">Reference proteome</keyword>
<comment type="caution">
    <text evidence="1">The sequence shown here is derived from an EMBL/GenBank/DDBJ whole genome shotgun (WGS) entry which is preliminary data.</text>
</comment>
<gene>
    <name evidence="1" type="ORF">LWI29_014211</name>
</gene>
<reference evidence="1" key="1">
    <citation type="journal article" date="2022" name="Plant J.">
        <title>Strategies of tolerance reflected in two North American maple genomes.</title>
        <authorList>
            <person name="McEvoy S.L."/>
            <person name="Sezen U.U."/>
            <person name="Trouern-Trend A."/>
            <person name="McMahon S.M."/>
            <person name="Schaberg P.G."/>
            <person name="Yang J."/>
            <person name="Wegrzyn J.L."/>
            <person name="Swenson N.G."/>
        </authorList>
    </citation>
    <scope>NUCLEOTIDE SEQUENCE</scope>
    <source>
        <strain evidence="1">NS2018</strain>
    </source>
</reference>
<dbReference type="AlphaFoldDB" id="A0AA39RPX0"/>
<organism evidence="1 2">
    <name type="scientific">Acer saccharum</name>
    <name type="common">Sugar maple</name>
    <dbReference type="NCBI Taxonomy" id="4024"/>
    <lineage>
        <taxon>Eukaryota</taxon>
        <taxon>Viridiplantae</taxon>
        <taxon>Streptophyta</taxon>
        <taxon>Embryophyta</taxon>
        <taxon>Tracheophyta</taxon>
        <taxon>Spermatophyta</taxon>
        <taxon>Magnoliopsida</taxon>
        <taxon>eudicotyledons</taxon>
        <taxon>Gunneridae</taxon>
        <taxon>Pentapetalae</taxon>
        <taxon>rosids</taxon>
        <taxon>malvids</taxon>
        <taxon>Sapindales</taxon>
        <taxon>Sapindaceae</taxon>
        <taxon>Hippocastanoideae</taxon>
        <taxon>Acereae</taxon>
        <taxon>Acer</taxon>
    </lineage>
</organism>
<dbReference type="Proteomes" id="UP001168877">
    <property type="component" value="Unassembled WGS sequence"/>
</dbReference>
<protein>
    <submittedName>
        <fullName evidence="1">Uncharacterized protein</fullName>
    </submittedName>
</protein>